<evidence type="ECO:0000256" key="3">
    <source>
        <dbReference type="ARBA" id="ARBA00022827"/>
    </source>
</evidence>
<dbReference type="PRINTS" id="PR00420">
    <property type="entry name" value="RNGMNOXGNASE"/>
</dbReference>
<keyword evidence="4" id="KW-0560">Oxidoreductase</keyword>
<reference evidence="8" key="1">
    <citation type="submission" date="2023-06" db="EMBL/GenBank/DDBJ databases">
        <title>Genome-scale phylogeny and comparative genomics of the fungal order Sordariales.</title>
        <authorList>
            <consortium name="Lawrence Berkeley National Laboratory"/>
            <person name="Hensen N."/>
            <person name="Bonometti L."/>
            <person name="Westerberg I."/>
            <person name="Brannstrom I.O."/>
            <person name="Guillou S."/>
            <person name="Cros-Aarteil S."/>
            <person name="Calhoun S."/>
            <person name="Haridas S."/>
            <person name="Kuo A."/>
            <person name="Mondo S."/>
            <person name="Pangilinan J."/>
            <person name="Riley R."/>
            <person name="LaButti K."/>
            <person name="Andreopoulos B."/>
            <person name="Lipzen A."/>
            <person name="Chen C."/>
            <person name="Yanf M."/>
            <person name="Daum C."/>
            <person name="Ng V."/>
            <person name="Clum A."/>
            <person name="Steindorff A."/>
            <person name="Ohm R."/>
            <person name="Martin F."/>
            <person name="Silar P."/>
            <person name="Natvig D."/>
            <person name="Lalanne C."/>
            <person name="Gautier V."/>
            <person name="Ament-velasquez S.L."/>
            <person name="Kruys A."/>
            <person name="Hutchinson M.I."/>
            <person name="Powell A.J."/>
            <person name="Barry K."/>
            <person name="Miller A.N."/>
            <person name="Grigoriev I.V."/>
            <person name="Debuchy R."/>
            <person name="Gladieux P."/>
            <person name="Thoren M.H."/>
            <person name="Johannesson H."/>
        </authorList>
    </citation>
    <scope>NUCLEOTIDE SEQUENCE</scope>
    <source>
        <strain evidence="8">SMH3391-2</strain>
    </source>
</reference>
<keyword evidence="6" id="KW-0812">Transmembrane</keyword>
<accession>A0AA39WH73</accession>
<feature type="transmembrane region" description="Helical" evidence="6">
    <location>
        <begin position="6"/>
        <end position="26"/>
    </location>
</feature>
<sequence>MERPPQQNPIIIIGAGLSGLLLAQYLRKFDIPYLIFERDGDLTTRGVGWGLTLHWSLPALRSLLPQDLVDRLPEAYVDRGAVERGEMTAFPFFDLSTGELKAAAPKLPELQRIRVARKRLRQILATGIDVQWGKAFRDFEQSGPNSVTVSFDDGSTCTGSLLIGCDGANSRIRRELFPDLESHRIPIGVLGVKLDHTPEEMKPLQELDPIFFQGTASRNNTYVFFSMLDAPGNSVNDKRENYSSQIVVSWPFRPGFFDSDALIEVPSDNSARLKLIKTFAQTWAEPFRSIALNIPDSTEAKHVDVYDWAPPKGLRGSGLVALLGDAFHTMAMYRGEGANHALVDVLHFIEQITPELLKKITCADKATTDGESETSTDLRLAIDKYEDVVTKRAHPAVLASRRACMDAHQWTRFGVGSPLLSRRVMDMEFEDESLSWD</sequence>
<dbReference type="EMBL" id="JAULSR010000007">
    <property type="protein sequence ID" value="KAK0615329.1"/>
    <property type="molecule type" value="Genomic_DNA"/>
</dbReference>
<evidence type="ECO:0000259" key="7">
    <source>
        <dbReference type="Pfam" id="PF01494"/>
    </source>
</evidence>
<keyword evidence="3" id="KW-0274">FAD</keyword>
<dbReference type="PANTHER" id="PTHR47178">
    <property type="entry name" value="MONOOXYGENASE, FAD-BINDING"/>
    <property type="match status" value="1"/>
</dbReference>
<evidence type="ECO:0000256" key="4">
    <source>
        <dbReference type="ARBA" id="ARBA00023002"/>
    </source>
</evidence>
<dbReference type="SUPFAM" id="SSF51905">
    <property type="entry name" value="FAD/NAD(P)-binding domain"/>
    <property type="match status" value="1"/>
</dbReference>
<comment type="cofactor">
    <cofactor evidence="1">
        <name>FAD</name>
        <dbReference type="ChEBI" id="CHEBI:57692"/>
    </cofactor>
</comment>
<name>A0AA39WH73_9PEZI</name>
<keyword evidence="5" id="KW-0503">Monooxygenase</keyword>
<organism evidence="8 9">
    <name type="scientific">Bombardia bombarda</name>
    <dbReference type="NCBI Taxonomy" id="252184"/>
    <lineage>
        <taxon>Eukaryota</taxon>
        <taxon>Fungi</taxon>
        <taxon>Dikarya</taxon>
        <taxon>Ascomycota</taxon>
        <taxon>Pezizomycotina</taxon>
        <taxon>Sordariomycetes</taxon>
        <taxon>Sordariomycetidae</taxon>
        <taxon>Sordariales</taxon>
        <taxon>Lasiosphaeriaceae</taxon>
        <taxon>Bombardia</taxon>
    </lineage>
</organism>
<protein>
    <recommendedName>
        <fullName evidence="7">FAD-binding domain-containing protein</fullName>
    </recommendedName>
</protein>
<keyword evidence="6" id="KW-0472">Membrane</keyword>
<evidence type="ECO:0000256" key="1">
    <source>
        <dbReference type="ARBA" id="ARBA00001974"/>
    </source>
</evidence>
<dbReference type="AlphaFoldDB" id="A0AA39WH73"/>
<dbReference type="Pfam" id="PF01494">
    <property type="entry name" value="FAD_binding_3"/>
    <property type="match status" value="1"/>
</dbReference>
<evidence type="ECO:0000313" key="9">
    <source>
        <dbReference type="Proteomes" id="UP001174934"/>
    </source>
</evidence>
<dbReference type="InterPro" id="IPR002938">
    <property type="entry name" value="FAD-bd"/>
</dbReference>
<gene>
    <name evidence="8" type="ORF">B0T17DRAFT_511099</name>
</gene>
<dbReference type="Gene3D" id="3.50.50.60">
    <property type="entry name" value="FAD/NAD(P)-binding domain"/>
    <property type="match status" value="1"/>
</dbReference>
<dbReference type="InterPro" id="IPR036188">
    <property type="entry name" value="FAD/NAD-bd_sf"/>
</dbReference>
<dbReference type="GO" id="GO:0004497">
    <property type="term" value="F:monooxygenase activity"/>
    <property type="evidence" value="ECO:0007669"/>
    <property type="project" value="UniProtKB-KW"/>
</dbReference>
<proteinExistence type="predicted"/>
<dbReference type="Proteomes" id="UP001174934">
    <property type="component" value="Unassembled WGS sequence"/>
</dbReference>
<keyword evidence="2" id="KW-0285">Flavoprotein</keyword>
<evidence type="ECO:0000256" key="6">
    <source>
        <dbReference type="SAM" id="Phobius"/>
    </source>
</evidence>
<feature type="domain" description="FAD-binding" evidence="7">
    <location>
        <begin position="9"/>
        <end position="198"/>
    </location>
</feature>
<keyword evidence="9" id="KW-1185">Reference proteome</keyword>
<evidence type="ECO:0000256" key="5">
    <source>
        <dbReference type="ARBA" id="ARBA00023033"/>
    </source>
</evidence>
<evidence type="ECO:0000256" key="2">
    <source>
        <dbReference type="ARBA" id="ARBA00022630"/>
    </source>
</evidence>
<keyword evidence="6" id="KW-1133">Transmembrane helix</keyword>
<dbReference type="PANTHER" id="PTHR47178:SF1">
    <property type="entry name" value="FAD-BINDING DOMAIN-CONTAINING PROTEIN-RELATED"/>
    <property type="match status" value="1"/>
</dbReference>
<comment type="caution">
    <text evidence="8">The sequence shown here is derived from an EMBL/GenBank/DDBJ whole genome shotgun (WGS) entry which is preliminary data.</text>
</comment>
<evidence type="ECO:0000313" key="8">
    <source>
        <dbReference type="EMBL" id="KAK0615329.1"/>
    </source>
</evidence>
<dbReference type="GO" id="GO:0071949">
    <property type="term" value="F:FAD binding"/>
    <property type="evidence" value="ECO:0007669"/>
    <property type="project" value="InterPro"/>
</dbReference>